<keyword evidence="3" id="KW-1185">Reference proteome</keyword>
<feature type="transmembrane region" description="Helical" evidence="1">
    <location>
        <begin position="93"/>
        <end position="114"/>
    </location>
</feature>
<dbReference type="AlphaFoldDB" id="A0A386PRF8"/>
<name>A0A386PRF8_9LACO</name>
<dbReference type="Proteomes" id="UP000267208">
    <property type="component" value="Chromosome"/>
</dbReference>
<dbReference type="OrthoDB" id="2297305at2"/>
<evidence type="ECO:0000313" key="2">
    <source>
        <dbReference type="EMBL" id="AYE37273.1"/>
    </source>
</evidence>
<protein>
    <submittedName>
        <fullName evidence="2">DUF3021 domain-containing protein</fullName>
    </submittedName>
</protein>
<keyword evidence="1" id="KW-1133">Transmembrane helix</keyword>
<dbReference type="EMBL" id="CP031933">
    <property type="protein sequence ID" value="AYE37273.1"/>
    <property type="molecule type" value="Genomic_DNA"/>
</dbReference>
<reference evidence="3" key="1">
    <citation type="submission" date="2018-08" db="EMBL/GenBank/DDBJ databases">
        <title>Genome of Lactobacillus sp. HBUAS52074.</title>
        <authorList>
            <person name="Guo Z."/>
            <person name="Zhang Z.D."/>
        </authorList>
    </citation>
    <scope>NUCLEOTIDE SEQUENCE [LARGE SCALE GENOMIC DNA]</scope>
    <source>
        <strain evidence="3">HBUAS52074</strain>
    </source>
</reference>
<dbReference type="KEGG" id="lzh:D1B17_00800"/>
<dbReference type="RefSeq" id="WP_120141525.1">
    <property type="nucleotide sequence ID" value="NZ_CP031933.2"/>
</dbReference>
<organism evidence="2 3">
    <name type="scientific">Companilactobacillus zhachilii</name>
    <dbReference type="NCBI Taxonomy" id="2304606"/>
    <lineage>
        <taxon>Bacteria</taxon>
        <taxon>Bacillati</taxon>
        <taxon>Bacillota</taxon>
        <taxon>Bacilli</taxon>
        <taxon>Lactobacillales</taxon>
        <taxon>Lactobacillaceae</taxon>
        <taxon>Companilactobacillus</taxon>
    </lineage>
</organism>
<evidence type="ECO:0000313" key="3">
    <source>
        <dbReference type="Proteomes" id="UP000267208"/>
    </source>
</evidence>
<dbReference type="Pfam" id="PF11457">
    <property type="entry name" value="DUF3021"/>
    <property type="match status" value="1"/>
</dbReference>
<accession>A0A386PRF8</accession>
<keyword evidence="1" id="KW-0812">Transmembrane</keyword>
<feature type="transmembrane region" description="Helical" evidence="1">
    <location>
        <begin position="35"/>
        <end position="53"/>
    </location>
</feature>
<gene>
    <name evidence="2" type="ORF">D1B17_00800</name>
</gene>
<evidence type="ECO:0000256" key="1">
    <source>
        <dbReference type="SAM" id="Phobius"/>
    </source>
</evidence>
<dbReference type="InterPro" id="IPR021560">
    <property type="entry name" value="DUF3021"/>
</dbReference>
<feature type="transmembrane region" description="Helical" evidence="1">
    <location>
        <begin position="60"/>
        <end position="81"/>
    </location>
</feature>
<sequence>MAKVIKYFAIGVLLGSFSFLAILLFSGGMLVQPQAVLSLFFFSGLIGLVSMIFEKEWLNFPLRLLIHFCFTVLIVGAMAYFGGWMKHLETSQVPSFIITVGIVYVIVWVMLYFADVINTKKMNAALRKRKSK</sequence>
<feature type="transmembrane region" description="Helical" evidence="1">
    <location>
        <begin position="7"/>
        <end position="29"/>
    </location>
</feature>
<keyword evidence="1" id="KW-0472">Membrane</keyword>
<proteinExistence type="predicted"/>